<evidence type="ECO:0000313" key="2">
    <source>
        <dbReference type="EMBL" id="CAK9073240.1"/>
    </source>
</evidence>
<keyword evidence="1" id="KW-0812">Transmembrane</keyword>
<protein>
    <submittedName>
        <fullName evidence="2">Uncharacterized protein</fullName>
    </submittedName>
</protein>
<proteinExistence type="predicted"/>
<keyword evidence="3" id="KW-1185">Reference proteome</keyword>
<dbReference type="Proteomes" id="UP001642484">
    <property type="component" value="Unassembled WGS sequence"/>
</dbReference>
<keyword evidence="1" id="KW-0472">Membrane</keyword>
<evidence type="ECO:0000256" key="1">
    <source>
        <dbReference type="SAM" id="Phobius"/>
    </source>
</evidence>
<feature type="transmembrane region" description="Helical" evidence="1">
    <location>
        <begin position="129"/>
        <end position="147"/>
    </location>
</feature>
<name>A0ABP0PB20_9DINO</name>
<evidence type="ECO:0000313" key="3">
    <source>
        <dbReference type="Proteomes" id="UP001642484"/>
    </source>
</evidence>
<organism evidence="2 3">
    <name type="scientific">Durusdinium trenchii</name>
    <dbReference type="NCBI Taxonomy" id="1381693"/>
    <lineage>
        <taxon>Eukaryota</taxon>
        <taxon>Sar</taxon>
        <taxon>Alveolata</taxon>
        <taxon>Dinophyceae</taxon>
        <taxon>Suessiales</taxon>
        <taxon>Symbiodiniaceae</taxon>
        <taxon>Durusdinium</taxon>
    </lineage>
</organism>
<gene>
    <name evidence="2" type="ORF">CCMP2556_LOCUS36038</name>
</gene>
<keyword evidence="1" id="KW-1133">Transmembrane helix</keyword>
<reference evidence="2 3" key="1">
    <citation type="submission" date="2024-02" db="EMBL/GenBank/DDBJ databases">
        <authorList>
            <person name="Chen Y."/>
            <person name="Shah S."/>
            <person name="Dougan E. K."/>
            <person name="Thang M."/>
            <person name="Chan C."/>
        </authorList>
    </citation>
    <scope>NUCLEOTIDE SEQUENCE [LARGE SCALE GENOMIC DNA]</scope>
</reference>
<accession>A0ABP0PB20</accession>
<feature type="transmembrane region" description="Helical" evidence="1">
    <location>
        <begin position="22"/>
        <end position="42"/>
    </location>
</feature>
<feature type="non-terminal residue" evidence="2">
    <location>
        <position position="1"/>
    </location>
</feature>
<sequence length="156" mass="17716">VYWVTEQPVSSLAQYLPYLEMVLYPAKLMIGFASGLFQKFWMGLMGHRSLKRTVIFGDAPWIFLFSLGAKVTAADRNKFKWNSEGNVRVTKKSDGTKKRVSGSGGPNLKETQSYPATFCSKVASYHKKYCIESWLIMFEIILLIVGANPQEELFGW</sequence>
<dbReference type="EMBL" id="CAXAMN010022861">
    <property type="protein sequence ID" value="CAK9073240.1"/>
    <property type="molecule type" value="Genomic_DNA"/>
</dbReference>
<comment type="caution">
    <text evidence="2">The sequence shown here is derived from an EMBL/GenBank/DDBJ whole genome shotgun (WGS) entry which is preliminary data.</text>
</comment>